<dbReference type="GO" id="GO:0046872">
    <property type="term" value="F:metal ion binding"/>
    <property type="evidence" value="ECO:0007669"/>
    <property type="project" value="UniProtKB-KW"/>
</dbReference>
<dbReference type="InterPro" id="IPR004803">
    <property type="entry name" value="TGT"/>
</dbReference>
<accession>A0A9Q3I6S7</accession>
<dbReference type="InterPro" id="IPR036511">
    <property type="entry name" value="TGT-like_sf"/>
</dbReference>
<keyword evidence="2" id="KW-0808">Transferase</keyword>
<dbReference type="Proteomes" id="UP000765509">
    <property type="component" value="Unassembled WGS sequence"/>
</dbReference>
<keyword evidence="1" id="KW-0328">Glycosyltransferase</keyword>
<dbReference type="EMBL" id="AVOT02037331">
    <property type="protein sequence ID" value="MBW0532016.1"/>
    <property type="molecule type" value="Genomic_DNA"/>
</dbReference>
<evidence type="ECO:0000256" key="6">
    <source>
        <dbReference type="ARBA" id="ARBA00024223"/>
    </source>
</evidence>
<dbReference type="Pfam" id="PF01702">
    <property type="entry name" value="TGT"/>
    <property type="match status" value="1"/>
</dbReference>
<dbReference type="Gene3D" id="3.20.20.105">
    <property type="entry name" value="Queuine tRNA-ribosyltransferase-like"/>
    <property type="match status" value="1"/>
</dbReference>
<organism evidence="8 9">
    <name type="scientific">Austropuccinia psidii MF-1</name>
    <dbReference type="NCBI Taxonomy" id="1389203"/>
    <lineage>
        <taxon>Eukaryota</taxon>
        <taxon>Fungi</taxon>
        <taxon>Dikarya</taxon>
        <taxon>Basidiomycota</taxon>
        <taxon>Pucciniomycotina</taxon>
        <taxon>Pucciniomycetes</taxon>
        <taxon>Pucciniales</taxon>
        <taxon>Sphaerophragmiaceae</taxon>
        <taxon>Austropuccinia</taxon>
    </lineage>
</organism>
<evidence type="ECO:0000256" key="5">
    <source>
        <dbReference type="ARBA" id="ARBA00022833"/>
    </source>
</evidence>
<keyword evidence="3" id="KW-0819">tRNA processing</keyword>
<sequence length="456" mass="51276">MHSAQSKCTKRYFDCIIQPHFGLKSSAFIDQTQIFSPSPQFEMLTTPIQNFNISSTFNYPNNLQFNVIKKCATTKARLSHLILPHGLTPLPTFMPVATQASIKGLTYDQINAIGISLILNNTYHLSLRPGTQILDQSNGVHNFQSWNSNLLSDSGGFQMVSLSKLTKVTEDGVEFQNPFDQSNQDKILLTPERSIEIQQSLGTDIIMQLDDVVSSTTPDPERVEEAMQRSIRWLDRCIQQHFHPRNLLPPPHPQSLFAIIQGGLSPKLRSRCLDAMTHPARMSKLGGYAIGGLSGGESKNQFWRIIHQCTHKLPELKPRYCMGIGYSEDLVVAVALGIDMADCVFPTRTARFGVALTFKGPLKLFKRQPFERDFAVIDSDCGCLSCQNGNGQSRSFLFQLLKTNNPVAIQSITAHNLFYQSQLMEKIRTSIAQEKFPQFLIEFFHEYYAGDVSSYP</sequence>
<feature type="domain" description="tRNA-guanine(15) transglycosylase-like" evidence="7">
    <location>
        <begin position="74"/>
        <end position="448"/>
    </location>
</feature>
<comment type="caution">
    <text evidence="8">The sequence shown here is derived from an EMBL/GenBank/DDBJ whole genome shotgun (WGS) entry which is preliminary data.</text>
</comment>
<dbReference type="AlphaFoldDB" id="A0A9Q3I6S7"/>
<dbReference type="PANTHER" id="PTHR43530:SF1">
    <property type="entry name" value="QUEUINE TRNA-RIBOSYLTRANSFERASE CATALYTIC SUBUNIT 1"/>
    <property type="match status" value="1"/>
</dbReference>
<dbReference type="EC" id="2.4.2.64" evidence="6"/>
<dbReference type="NCBIfam" id="TIGR00430">
    <property type="entry name" value="Q_tRNA_tgt"/>
    <property type="match status" value="1"/>
</dbReference>
<evidence type="ECO:0000256" key="1">
    <source>
        <dbReference type="ARBA" id="ARBA00022676"/>
    </source>
</evidence>
<dbReference type="PANTHER" id="PTHR43530">
    <property type="entry name" value="QUEUINE TRNA-RIBOSYLTRANSFERASE CATALYTIC SUBUNIT 1"/>
    <property type="match status" value="1"/>
</dbReference>
<evidence type="ECO:0000256" key="2">
    <source>
        <dbReference type="ARBA" id="ARBA00022679"/>
    </source>
</evidence>
<dbReference type="SUPFAM" id="SSF51713">
    <property type="entry name" value="tRNA-guanine transglycosylase"/>
    <property type="match status" value="1"/>
</dbReference>
<reference evidence="8" key="1">
    <citation type="submission" date="2021-03" db="EMBL/GenBank/DDBJ databases">
        <title>Draft genome sequence of rust myrtle Austropuccinia psidii MF-1, a brazilian biotype.</title>
        <authorList>
            <person name="Quecine M.C."/>
            <person name="Pachon D.M.R."/>
            <person name="Bonatelli M.L."/>
            <person name="Correr F.H."/>
            <person name="Franceschini L.M."/>
            <person name="Leite T.F."/>
            <person name="Margarido G.R.A."/>
            <person name="Almeida C.A."/>
            <person name="Ferrarezi J.A."/>
            <person name="Labate C.A."/>
        </authorList>
    </citation>
    <scope>NUCLEOTIDE SEQUENCE</scope>
    <source>
        <strain evidence="8">MF-1</strain>
    </source>
</reference>
<evidence type="ECO:0000259" key="7">
    <source>
        <dbReference type="Pfam" id="PF01702"/>
    </source>
</evidence>
<dbReference type="GO" id="GO:0008479">
    <property type="term" value="F:tRNA-guanosine(34) queuine transglycosylase activity"/>
    <property type="evidence" value="ECO:0007669"/>
    <property type="project" value="UniProtKB-EC"/>
</dbReference>
<keyword evidence="4" id="KW-0479">Metal-binding</keyword>
<dbReference type="GO" id="GO:0005829">
    <property type="term" value="C:cytosol"/>
    <property type="evidence" value="ECO:0007669"/>
    <property type="project" value="TreeGrafter"/>
</dbReference>
<evidence type="ECO:0000313" key="8">
    <source>
        <dbReference type="EMBL" id="MBW0532016.1"/>
    </source>
</evidence>
<keyword evidence="5" id="KW-0862">Zinc</keyword>
<evidence type="ECO:0000256" key="4">
    <source>
        <dbReference type="ARBA" id="ARBA00022723"/>
    </source>
</evidence>
<dbReference type="HAMAP" id="MF_00168">
    <property type="entry name" value="Q_tRNA_Tgt"/>
    <property type="match status" value="1"/>
</dbReference>
<name>A0A9Q3I6S7_9BASI</name>
<proteinExistence type="inferred from homology"/>
<keyword evidence="9" id="KW-1185">Reference proteome</keyword>
<dbReference type="OrthoDB" id="10249838at2759"/>
<dbReference type="NCBIfam" id="TIGR00449">
    <property type="entry name" value="tgt_general"/>
    <property type="match status" value="1"/>
</dbReference>
<evidence type="ECO:0000313" key="9">
    <source>
        <dbReference type="Proteomes" id="UP000765509"/>
    </source>
</evidence>
<protein>
    <recommendedName>
        <fullName evidence="6">tRNA-guanosine(34) queuine transglycosylase</fullName>
        <ecNumber evidence="6">2.4.2.64</ecNumber>
    </recommendedName>
</protein>
<dbReference type="GO" id="GO:0006400">
    <property type="term" value="P:tRNA modification"/>
    <property type="evidence" value="ECO:0007669"/>
    <property type="project" value="InterPro"/>
</dbReference>
<feature type="non-terminal residue" evidence="8">
    <location>
        <position position="456"/>
    </location>
</feature>
<dbReference type="InterPro" id="IPR002616">
    <property type="entry name" value="tRNA_ribo_trans-like"/>
</dbReference>
<evidence type="ECO:0000256" key="3">
    <source>
        <dbReference type="ARBA" id="ARBA00022694"/>
    </source>
</evidence>
<gene>
    <name evidence="8" type="ORF">O181_071731</name>
</gene>